<dbReference type="EMBL" id="HBUE01293779">
    <property type="protein sequence ID" value="CAG6575300.1"/>
    <property type="molecule type" value="Transcribed_RNA"/>
</dbReference>
<dbReference type="EMBL" id="HBUE01106142">
    <property type="protein sequence ID" value="CAG6487113.1"/>
    <property type="molecule type" value="Transcribed_RNA"/>
</dbReference>
<dbReference type="AlphaFoldDB" id="A0A8D8C585"/>
<dbReference type="PANTHER" id="PTHR16230:SF3">
    <property type="entry name" value="BIOGENESIS OF LYSOSOMAL ORGANELLES COMPLEX-1, SUBUNIT 4, CAPPUCCINO"/>
    <property type="match status" value="1"/>
</dbReference>
<keyword evidence="1" id="KW-0175">Coiled coil</keyword>
<dbReference type="InterPro" id="IPR024857">
    <property type="entry name" value="Cappuccino"/>
</dbReference>
<dbReference type="EMBL" id="HBUE01293780">
    <property type="protein sequence ID" value="CAG6575301.1"/>
    <property type="molecule type" value="Transcribed_RNA"/>
</dbReference>
<dbReference type="EMBL" id="HBUE01187994">
    <property type="protein sequence ID" value="CAG6523627.1"/>
    <property type="molecule type" value="Transcribed_RNA"/>
</dbReference>
<name>A0A8D8C585_CULPI</name>
<accession>A0A8D8C585</accession>
<proteinExistence type="predicted"/>
<dbReference type="PANTHER" id="PTHR16230">
    <property type="entry name" value="CAPPUCCINO"/>
    <property type="match status" value="1"/>
</dbReference>
<dbReference type="EMBL" id="HBUE01187993">
    <property type="protein sequence ID" value="CAG6523626.1"/>
    <property type="molecule type" value="Transcribed_RNA"/>
</dbReference>
<feature type="region of interest" description="Disordered" evidence="2">
    <location>
        <begin position="163"/>
        <end position="193"/>
    </location>
</feature>
<reference evidence="3" key="1">
    <citation type="submission" date="2021-05" db="EMBL/GenBank/DDBJ databases">
        <authorList>
            <person name="Alioto T."/>
            <person name="Alioto T."/>
            <person name="Gomez Garrido J."/>
        </authorList>
    </citation>
    <scope>NUCLEOTIDE SEQUENCE</scope>
</reference>
<feature type="coiled-coil region" evidence="1">
    <location>
        <begin position="26"/>
        <end position="53"/>
    </location>
</feature>
<feature type="compositionally biased region" description="Acidic residues" evidence="2">
    <location>
        <begin position="180"/>
        <end position="193"/>
    </location>
</feature>
<protein>
    <submittedName>
        <fullName evidence="3">Biogenesis of lysosome-related organelles complex 1 subunit 4</fullName>
    </submittedName>
</protein>
<dbReference type="GO" id="GO:0031083">
    <property type="term" value="C:BLOC-1 complex"/>
    <property type="evidence" value="ECO:0007669"/>
    <property type="project" value="TreeGrafter"/>
</dbReference>
<feature type="compositionally biased region" description="Polar residues" evidence="2">
    <location>
        <begin position="163"/>
        <end position="177"/>
    </location>
</feature>
<evidence type="ECO:0000256" key="2">
    <source>
        <dbReference type="SAM" id="MobiDB-lite"/>
    </source>
</evidence>
<evidence type="ECO:0000313" key="3">
    <source>
        <dbReference type="EMBL" id="CAG6487112.1"/>
    </source>
</evidence>
<sequence length="193" mass="21437">MAEELAPKYLSSSNLQTEIQPISTRIDEMLLRLEEFENLLAIVREESAVASQQNIPRIAAFRPEFDSLCERLDQLEKFVAMVSKNLDVVERQVQIAEEELDIPDKTINVLLKSLNIFGKPKPVERQTNRNGQGMYEAPTIFKTEDYFGGAGGKAKVIASGSTEVVTASDEGSSNRTTPLEEAEAADEDEDAKK</sequence>
<dbReference type="EMBL" id="HBUE01106141">
    <property type="protein sequence ID" value="CAG6487112.1"/>
    <property type="molecule type" value="Transcribed_RNA"/>
</dbReference>
<evidence type="ECO:0000256" key="1">
    <source>
        <dbReference type="SAM" id="Coils"/>
    </source>
</evidence>
<organism evidence="3">
    <name type="scientific">Culex pipiens</name>
    <name type="common">House mosquito</name>
    <dbReference type="NCBI Taxonomy" id="7175"/>
    <lineage>
        <taxon>Eukaryota</taxon>
        <taxon>Metazoa</taxon>
        <taxon>Ecdysozoa</taxon>
        <taxon>Arthropoda</taxon>
        <taxon>Hexapoda</taxon>
        <taxon>Insecta</taxon>
        <taxon>Pterygota</taxon>
        <taxon>Neoptera</taxon>
        <taxon>Endopterygota</taxon>
        <taxon>Diptera</taxon>
        <taxon>Nematocera</taxon>
        <taxon>Culicoidea</taxon>
        <taxon>Culicidae</taxon>
        <taxon>Culicinae</taxon>
        <taxon>Culicini</taxon>
        <taxon>Culex</taxon>
        <taxon>Culex</taxon>
    </lineage>
</organism>